<name>A0A6J5SD31_9CAUD</name>
<dbReference type="EMBL" id="LR797377">
    <property type="protein sequence ID" value="CAB4211736.1"/>
    <property type="molecule type" value="Genomic_DNA"/>
</dbReference>
<protein>
    <recommendedName>
        <fullName evidence="2">Phage protein</fullName>
    </recommendedName>
</protein>
<accession>A0A6J5SD31</accession>
<evidence type="ECO:0000313" key="1">
    <source>
        <dbReference type="EMBL" id="CAB4211736.1"/>
    </source>
</evidence>
<reference evidence="1" key="1">
    <citation type="submission" date="2020-05" db="EMBL/GenBank/DDBJ databases">
        <authorList>
            <person name="Chiriac C."/>
            <person name="Salcher M."/>
            <person name="Ghai R."/>
            <person name="Kavagutti S V."/>
        </authorList>
    </citation>
    <scope>NUCLEOTIDE SEQUENCE</scope>
</reference>
<sequence length="121" mass="13088">MDENPVVSLDTLMGGEIIDRFKYEFQRVIENIADPNTTLTKRGVTIKLEVKPNKSRTQSDVTVSFATKLAPTEAMDTTVFISMTKKGLVVSEYNPKQPTLPEVLAASGATVTSLRVAGGVA</sequence>
<gene>
    <name evidence="1" type="ORF">UFOVP1419_14</name>
</gene>
<evidence type="ECO:0008006" key="2">
    <source>
        <dbReference type="Google" id="ProtNLM"/>
    </source>
</evidence>
<proteinExistence type="predicted"/>
<organism evidence="1">
    <name type="scientific">uncultured Caudovirales phage</name>
    <dbReference type="NCBI Taxonomy" id="2100421"/>
    <lineage>
        <taxon>Viruses</taxon>
        <taxon>Duplodnaviria</taxon>
        <taxon>Heunggongvirae</taxon>
        <taxon>Uroviricota</taxon>
        <taxon>Caudoviricetes</taxon>
        <taxon>Peduoviridae</taxon>
        <taxon>Maltschvirus</taxon>
        <taxon>Maltschvirus maltsch</taxon>
    </lineage>
</organism>